<name>A0AAV1S5Y6_9ROSI</name>
<comment type="caution">
    <text evidence="2">The sequence shown here is derived from an EMBL/GenBank/DDBJ whole genome shotgun (WGS) entry which is preliminary data.</text>
</comment>
<organism evidence="2 3">
    <name type="scientific">Dovyalis caffra</name>
    <dbReference type="NCBI Taxonomy" id="77055"/>
    <lineage>
        <taxon>Eukaryota</taxon>
        <taxon>Viridiplantae</taxon>
        <taxon>Streptophyta</taxon>
        <taxon>Embryophyta</taxon>
        <taxon>Tracheophyta</taxon>
        <taxon>Spermatophyta</taxon>
        <taxon>Magnoliopsida</taxon>
        <taxon>eudicotyledons</taxon>
        <taxon>Gunneridae</taxon>
        <taxon>Pentapetalae</taxon>
        <taxon>rosids</taxon>
        <taxon>fabids</taxon>
        <taxon>Malpighiales</taxon>
        <taxon>Salicaceae</taxon>
        <taxon>Flacourtieae</taxon>
        <taxon>Dovyalis</taxon>
    </lineage>
</organism>
<reference evidence="2 3" key="1">
    <citation type="submission" date="2024-01" db="EMBL/GenBank/DDBJ databases">
        <authorList>
            <person name="Waweru B."/>
        </authorList>
    </citation>
    <scope>NUCLEOTIDE SEQUENCE [LARGE SCALE GENOMIC DNA]</scope>
</reference>
<sequence>MNSSSILTKLGKKLQKLASINRKSNSLTRSTWNDVRTSVLADKGHFVVYTIDQNRFVIPLVYLNSGILRALLELSKDEFGLPGDGPITLPCEAFFMEYIIMLIQRGVDKNLEEPLLMSIATCCALSYSLPYEEPTILQFRVSTECHRISSNHELLGHSFPTSCQGLRHISAKKLIKLVRKWQKLAPLSRKRITMPTALGKVADADGCSTSTIKKGHFAVYSNDTLCTSIGMS</sequence>
<dbReference type="InterPro" id="IPR003676">
    <property type="entry name" value="SAUR_fam"/>
</dbReference>
<evidence type="ECO:0000256" key="1">
    <source>
        <dbReference type="ARBA" id="ARBA00006974"/>
    </source>
</evidence>
<evidence type="ECO:0000313" key="2">
    <source>
        <dbReference type="EMBL" id="CAK7346735.1"/>
    </source>
</evidence>
<gene>
    <name evidence="2" type="ORF">DCAF_LOCUS19412</name>
</gene>
<accession>A0AAV1S5Y6</accession>
<dbReference type="Pfam" id="PF02519">
    <property type="entry name" value="Auxin_inducible"/>
    <property type="match status" value="1"/>
</dbReference>
<comment type="similarity">
    <text evidence="1">Belongs to the ARG7 family.</text>
</comment>
<evidence type="ECO:0000313" key="3">
    <source>
        <dbReference type="Proteomes" id="UP001314170"/>
    </source>
</evidence>
<proteinExistence type="inferred from homology"/>
<dbReference type="PANTHER" id="PTHR31175">
    <property type="entry name" value="AUXIN-RESPONSIVE FAMILY PROTEIN"/>
    <property type="match status" value="1"/>
</dbReference>
<keyword evidence="3" id="KW-1185">Reference proteome</keyword>
<dbReference type="GO" id="GO:0009733">
    <property type="term" value="P:response to auxin"/>
    <property type="evidence" value="ECO:0007669"/>
    <property type="project" value="InterPro"/>
</dbReference>
<protein>
    <submittedName>
        <fullName evidence="2">Uncharacterized protein</fullName>
    </submittedName>
</protein>
<dbReference type="AlphaFoldDB" id="A0AAV1S5Y6"/>
<dbReference type="Proteomes" id="UP001314170">
    <property type="component" value="Unassembled WGS sequence"/>
</dbReference>
<dbReference type="EMBL" id="CAWUPB010001173">
    <property type="protein sequence ID" value="CAK7346735.1"/>
    <property type="molecule type" value="Genomic_DNA"/>
</dbReference>
<dbReference type="PANTHER" id="PTHR31175:SF38">
    <property type="entry name" value="AUXIN-RESPONSIVE FAMILY PROTEIN"/>
    <property type="match status" value="1"/>
</dbReference>